<dbReference type="Pfam" id="PF00050">
    <property type="entry name" value="Kazal_1"/>
    <property type="match status" value="1"/>
</dbReference>
<evidence type="ECO:0000259" key="2">
    <source>
        <dbReference type="PROSITE" id="PS51465"/>
    </source>
</evidence>
<accession>A0ABN8I0C8</accession>
<name>A0ABN8I0C8_9NEOP</name>
<dbReference type="InterPro" id="IPR002350">
    <property type="entry name" value="Kazal_dom"/>
</dbReference>
<protein>
    <recommendedName>
        <fullName evidence="2">Kazal-like domain-containing protein</fullName>
    </recommendedName>
</protein>
<dbReference type="Proteomes" id="UP000837857">
    <property type="component" value="Chromosome 15"/>
</dbReference>
<dbReference type="Gene3D" id="3.30.60.30">
    <property type="match status" value="1"/>
</dbReference>
<feature type="chain" id="PRO_5046692603" description="Kazal-like domain-containing protein" evidence="1">
    <location>
        <begin position="23"/>
        <end position="73"/>
    </location>
</feature>
<evidence type="ECO:0000313" key="3">
    <source>
        <dbReference type="EMBL" id="CAH2044164.1"/>
    </source>
</evidence>
<keyword evidence="1" id="KW-0732">Signal</keyword>
<evidence type="ECO:0000256" key="1">
    <source>
        <dbReference type="SAM" id="SignalP"/>
    </source>
</evidence>
<organism evidence="3 4">
    <name type="scientific">Iphiclides podalirius</name>
    <name type="common">scarce swallowtail</name>
    <dbReference type="NCBI Taxonomy" id="110791"/>
    <lineage>
        <taxon>Eukaryota</taxon>
        <taxon>Metazoa</taxon>
        <taxon>Ecdysozoa</taxon>
        <taxon>Arthropoda</taxon>
        <taxon>Hexapoda</taxon>
        <taxon>Insecta</taxon>
        <taxon>Pterygota</taxon>
        <taxon>Neoptera</taxon>
        <taxon>Endopterygota</taxon>
        <taxon>Lepidoptera</taxon>
        <taxon>Glossata</taxon>
        <taxon>Ditrysia</taxon>
        <taxon>Papilionoidea</taxon>
        <taxon>Papilionidae</taxon>
        <taxon>Papilioninae</taxon>
        <taxon>Iphiclides</taxon>
    </lineage>
</organism>
<feature type="signal peptide" evidence="1">
    <location>
        <begin position="1"/>
        <end position="22"/>
    </location>
</feature>
<proteinExistence type="predicted"/>
<dbReference type="InterPro" id="IPR036058">
    <property type="entry name" value="Kazal_dom_sf"/>
</dbReference>
<keyword evidence="4" id="KW-1185">Reference proteome</keyword>
<reference evidence="3" key="1">
    <citation type="submission" date="2022-03" db="EMBL/GenBank/DDBJ databases">
        <authorList>
            <person name="Martin H S."/>
        </authorList>
    </citation>
    <scope>NUCLEOTIDE SEQUENCE</scope>
</reference>
<feature type="domain" description="Kazal-like" evidence="2">
    <location>
        <begin position="17"/>
        <end position="63"/>
    </location>
</feature>
<dbReference type="EMBL" id="OW152827">
    <property type="protein sequence ID" value="CAH2044164.1"/>
    <property type="molecule type" value="Genomic_DNA"/>
</dbReference>
<feature type="non-terminal residue" evidence="3">
    <location>
        <position position="73"/>
    </location>
</feature>
<dbReference type="PROSITE" id="PS51465">
    <property type="entry name" value="KAZAL_2"/>
    <property type="match status" value="1"/>
</dbReference>
<sequence length="73" mass="7862">MSLKIALLCLALVFVASDAARGCPCPRIYWPVCGSDGLTYSNLQCMKCTRPELRVVKNGPCEVKIEATSPTAT</sequence>
<dbReference type="CDD" id="cd00104">
    <property type="entry name" value="KAZAL_FS"/>
    <property type="match status" value="1"/>
</dbReference>
<gene>
    <name evidence="3" type="ORF">IPOD504_LOCUS4610</name>
</gene>
<dbReference type="SMART" id="SM00280">
    <property type="entry name" value="KAZAL"/>
    <property type="match status" value="1"/>
</dbReference>
<evidence type="ECO:0000313" key="4">
    <source>
        <dbReference type="Proteomes" id="UP000837857"/>
    </source>
</evidence>
<dbReference type="SUPFAM" id="SSF100895">
    <property type="entry name" value="Kazal-type serine protease inhibitors"/>
    <property type="match status" value="1"/>
</dbReference>